<comment type="caution">
    <text evidence="2">The sequence shown here is derived from an EMBL/GenBank/DDBJ whole genome shotgun (WGS) entry which is preliminary data.</text>
</comment>
<feature type="domain" description="HTH lysR-type" evidence="1">
    <location>
        <begin position="27"/>
        <end position="85"/>
    </location>
</feature>
<gene>
    <name evidence="2" type="ORF">CBW42_07695</name>
</gene>
<reference evidence="2 3" key="1">
    <citation type="submission" date="2017-05" db="EMBL/GenBank/DDBJ databases">
        <title>Butyricicoccus porcorum sp. nov. a butyrate-producing bacterium from the swine intestinal tract.</title>
        <authorList>
            <person name="Trachsel J."/>
            <person name="Humphrey S."/>
            <person name="Allen H.K."/>
        </authorList>
    </citation>
    <scope>NUCLEOTIDE SEQUENCE [LARGE SCALE GENOMIC DNA]</scope>
    <source>
        <strain evidence="2">BB10</strain>
    </source>
</reference>
<dbReference type="AlphaFoldDB" id="A0A252F4I9"/>
<organism evidence="2 3">
    <name type="scientific">Butyricicoccus porcorum</name>
    <dbReference type="NCBI Taxonomy" id="1945634"/>
    <lineage>
        <taxon>Bacteria</taxon>
        <taxon>Bacillati</taxon>
        <taxon>Bacillota</taxon>
        <taxon>Clostridia</taxon>
        <taxon>Eubacteriales</taxon>
        <taxon>Butyricicoccaceae</taxon>
        <taxon>Butyricicoccus</taxon>
    </lineage>
</organism>
<dbReference type="Gene3D" id="1.10.10.10">
    <property type="entry name" value="Winged helix-like DNA-binding domain superfamily/Winged helix DNA-binding domain"/>
    <property type="match status" value="1"/>
</dbReference>
<dbReference type="InterPro" id="IPR051815">
    <property type="entry name" value="Molybdate_resp_trans_reg"/>
</dbReference>
<protein>
    <submittedName>
        <fullName evidence="2">ModE family transcriptional regulator</fullName>
    </submittedName>
</protein>
<dbReference type="EMBL" id="NHOC01000005">
    <property type="protein sequence ID" value="OUM20698.1"/>
    <property type="molecule type" value="Genomic_DNA"/>
</dbReference>
<name>A0A252F4I9_9FIRM</name>
<keyword evidence="3" id="KW-1185">Reference proteome</keyword>
<evidence type="ECO:0000313" key="3">
    <source>
        <dbReference type="Proteomes" id="UP000194903"/>
    </source>
</evidence>
<dbReference type="Proteomes" id="UP000194903">
    <property type="component" value="Unassembled WGS sequence"/>
</dbReference>
<dbReference type="InterPro" id="IPR036390">
    <property type="entry name" value="WH_DNA-bd_sf"/>
</dbReference>
<dbReference type="RefSeq" id="WP_087019462.1">
    <property type="nucleotide sequence ID" value="NZ_CP178353.1"/>
</dbReference>
<dbReference type="GO" id="GO:0003700">
    <property type="term" value="F:DNA-binding transcription factor activity"/>
    <property type="evidence" value="ECO:0007669"/>
    <property type="project" value="InterPro"/>
</dbReference>
<dbReference type="PANTHER" id="PTHR30432:SF1">
    <property type="entry name" value="DNA-BINDING TRANSCRIPTIONAL DUAL REGULATOR MODE"/>
    <property type="match status" value="1"/>
</dbReference>
<sequence length="118" mass="13336">MEPLRYDLRLRLFRDQKFFGPGVAELLHGVENRGSIRAACRDMGMAYSKAWKILNRAEDDLGFALLSREAGGSGGGNAALTPEGKAFLQRYDAFVHAVQQQSDRLYDEFFGDMEERDE</sequence>
<dbReference type="OrthoDB" id="285216at2"/>
<evidence type="ECO:0000313" key="2">
    <source>
        <dbReference type="EMBL" id="OUM20698.1"/>
    </source>
</evidence>
<accession>A0A252F4I9</accession>
<dbReference type="Pfam" id="PF00126">
    <property type="entry name" value="HTH_1"/>
    <property type="match status" value="1"/>
</dbReference>
<evidence type="ECO:0000259" key="1">
    <source>
        <dbReference type="Pfam" id="PF00126"/>
    </source>
</evidence>
<dbReference type="SUPFAM" id="SSF46785">
    <property type="entry name" value="Winged helix' DNA-binding domain"/>
    <property type="match status" value="1"/>
</dbReference>
<dbReference type="InterPro" id="IPR036388">
    <property type="entry name" value="WH-like_DNA-bd_sf"/>
</dbReference>
<proteinExistence type="predicted"/>
<dbReference type="InterPro" id="IPR000847">
    <property type="entry name" value="LysR_HTH_N"/>
</dbReference>
<dbReference type="PANTHER" id="PTHR30432">
    <property type="entry name" value="TRANSCRIPTIONAL REGULATOR MODE"/>
    <property type="match status" value="1"/>
</dbReference>